<dbReference type="Pfam" id="PF10011">
    <property type="entry name" value="DUF2254"/>
    <property type="match status" value="1"/>
</dbReference>
<keyword evidence="1" id="KW-0812">Transmembrane</keyword>
<organism evidence="2 3">
    <name type="scientific">Vitrella brassicaformis (strain CCMP3155)</name>
    <dbReference type="NCBI Taxonomy" id="1169540"/>
    <lineage>
        <taxon>Eukaryota</taxon>
        <taxon>Sar</taxon>
        <taxon>Alveolata</taxon>
        <taxon>Colpodellida</taxon>
        <taxon>Vitrellaceae</taxon>
        <taxon>Vitrella</taxon>
    </lineage>
</organism>
<gene>
    <name evidence="2" type="ORF">Vbra_9024</name>
</gene>
<feature type="transmembrane region" description="Helical" evidence="1">
    <location>
        <begin position="48"/>
        <end position="68"/>
    </location>
</feature>
<evidence type="ECO:0000313" key="3">
    <source>
        <dbReference type="Proteomes" id="UP000041254"/>
    </source>
</evidence>
<protein>
    <submittedName>
        <fullName evidence="2">Uncharacterized protein</fullName>
    </submittedName>
</protein>
<sequence>MRSSANVRCLSIFIGFFAYCMTVIFFVGGEAPGEQEEDPFTPEWAVDILGLYSILFLWLLIFFMHNFLCGLHLQHILRNIVQENKRSLREANWSVEEGFCHWIMEITGWVKKSATSFRRQTIEPPRESDEIEPLDEFAPGHRDIILAKRSGYICSADLHWLAHQLRKERPPLQLCVSRRVMKGTFVTEGTVLAWVRVHPENDSSSSTSVASSGNMRGEEQLHRVTRMVNRALRVSREDRGGESISFGVREITEIAVRVMTSSVNDPHAAVSAIDRISELFKDIVRNKLHHHFVRIGGRLYVAMRSWSFEELLALCMHSLRFYCQKDLFVMERSIDMLADLGFICIRAKNGHSNTSIGSPPPSAAEFGRRFNIIQTHLDQLAADARSQYADAGSTERRVIEEALERARDLMRDDQSRYLIPRQSGMISLA</sequence>
<dbReference type="AlphaFoldDB" id="A0A0G4FCX3"/>
<keyword evidence="1" id="KW-1133">Transmembrane helix</keyword>
<accession>A0A0G4FCX3</accession>
<dbReference type="EMBL" id="CDMY01000408">
    <property type="protein sequence ID" value="CEM11075.1"/>
    <property type="molecule type" value="Genomic_DNA"/>
</dbReference>
<dbReference type="InterPro" id="IPR018723">
    <property type="entry name" value="DUF2254_membrane"/>
</dbReference>
<keyword evidence="3" id="KW-1185">Reference proteome</keyword>
<dbReference type="PhylomeDB" id="A0A0G4FCX3"/>
<feature type="transmembrane region" description="Helical" evidence="1">
    <location>
        <begin position="7"/>
        <end position="28"/>
    </location>
</feature>
<dbReference type="OrthoDB" id="205122at2759"/>
<evidence type="ECO:0000313" key="2">
    <source>
        <dbReference type="EMBL" id="CEM11075.1"/>
    </source>
</evidence>
<evidence type="ECO:0000256" key="1">
    <source>
        <dbReference type="SAM" id="Phobius"/>
    </source>
</evidence>
<dbReference type="InParanoid" id="A0A0G4FCX3"/>
<proteinExistence type="predicted"/>
<reference evidence="2 3" key="1">
    <citation type="submission" date="2014-11" db="EMBL/GenBank/DDBJ databases">
        <authorList>
            <person name="Zhu J."/>
            <person name="Qi W."/>
            <person name="Song R."/>
        </authorList>
    </citation>
    <scope>NUCLEOTIDE SEQUENCE [LARGE SCALE GENOMIC DNA]</scope>
</reference>
<keyword evidence="1" id="KW-0472">Membrane</keyword>
<name>A0A0G4FCX3_VITBC</name>
<dbReference type="VEuPathDB" id="CryptoDB:Vbra_9024"/>
<dbReference type="Proteomes" id="UP000041254">
    <property type="component" value="Unassembled WGS sequence"/>
</dbReference>